<feature type="domain" description="Metaxin glutathione S-transferase" evidence="3">
    <location>
        <begin position="44"/>
        <end position="108"/>
    </location>
</feature>
<dbReference type="InterPro" id="IPR036282">
    <property type="entry name" value="Glutathione-S-Trfase_C_sf"/>
</dbReference>
<dbReference type="Proteomes" id="UP000059188">
    <property type="component" value="Unassembled WGS sequence"/>
</dbReference>
<feature type="compositionally biased region" description="Basic and acidic residues" evidence="1">
    <location>
        <begin position="1"/>
        <end position="12"/>
    </location>
</feature>
<keyword evidence="2" id="KW-0472">Membrane</keyword>
<evidence type="ECO:0000313" key="5">
    <source>
        <dbReference type="Proteomes" id="UP000059188"/>
    </source>
</evidence>
<keyword evidence="5" id="KW-1185">Reference proteome</keyword>
<reference evidence="4 5" key="1">
    <citation type="submission" date="2014-11" db="EMBL/GenBank/DDBJ databases">
        <authorList>
            <person name="Wibberg Daniel"/>
        </authorList>
    </citation>
    <scope>NUCLEOTIDE SEQUENCE [LARGE SCALE GENOMIC DNA]</scope>
    <source>
        <strain evidence="4">Rhizoctonia solani AG1-IB 7/3/14</strain>
    </source>
</reference>
<dbReference type="OrthoDB" id="5835136at2759"/>
<protein>
    <recommendedName>
        <fullName evidence="3">Metaxin glutathione S-transferase domain-containing protein</fullName>
    </recommendedName>
</protein>
<dbReference type="STRING" id="1108050.A0A0B7F2T0"/>
<accession>A0A0B7F2T0</accession>
<dbReference type="EMBL" id="LN679100">
    <property type="protein sequence ID" value="CEL51825.1"/>
    <property type="molecule type" value="Genomic_DNA"/>
</dbReference>
<dbReference type="AlphaFoldDB" id="A0A0B7F2T0"/>
<evidence type="ECO:0000256" key="1">
    <source>
        <dbReference type="SAM" id="MobiDB-lite"/>
    </source>
</evidence>
<dbReference type="InterPro" id="IPR033468">
    <property type="entry name" value="Metaxin_GST"/>
</dbReference>
<evidence type="ECO:0000256" key="2">
    <source>
        <dbReference type="SAM" id="Phobius"/>
    </source>
</evidence>
<proteinExistence type="predicted"/>
<evidence type="ECO:0000259" key="3">
    <source>
        <dbReference type="Pfam" id="PF17171"/>
    </source>
</evidence>
<keyword evidence="2" id="KW-0812">Transmembrane</keyword>
<evidence type="ECO:0000313" key="4">
    <source>
        <dbReference type="EMBL" id="CEL51825.1"/>
    </source>
</evidence>
<dbReference type="Pfam" id="PF17171">
    <property type="entry name" value="GST_C_6"/>
    <property type="match status" value="1"/>
</dbReference>
<organism evidence="4 5">
    <name type="scientific">Thanatephorus cucumeris (strain AG1-IB / isolate 7/3/14)</name>
    <name type="common">Lettuce bottom rot fungus</name>
    <name type="synonym">Rhizoctonia solani</name>
    <dbReference type="NCBI Taxonomy" id="1108050"/>
    <lineage>
        <taxon>Eukaryota</taxon>
        <taxon>Fungi</taxon>
        <taxon>Dikarya</taxon>
        <taxon>Basidiomycota</taxon>
        <taxon>Agaricomycotina</taxon>
        <taxon>Agaricomycetes</taxon>
        <taxon>Cantharellales</taxon>
        <taxon>Ceratobasidiaceae</taxon>
        <taxon>Rhizoctonia</taxon>
        <taxon>Rhizoctonia solani AG-1</taxon>
    </lineage>
</organism>
<keyword evidence="2" id="KW-1133">Transmembrane helix</keyword>
<dbReference type="SUPFAM" id="SSF47616">
    <property type="entry name" value="GST C-terminal domain-like"/>
    <property type="match status" value="1"/>
</dbReference>
<feature type="transmembrane region" description="Helical" evidence="2">
    <location>
        <begin position="165"/>
        <end position="187"/>
    </location>
</feature>
<feature type="compositionally biased region" description="Low complexity" evidence="1">
    <location>
        <begin position="14"/>
        <end position="23"/>
    </location>
</feature>
<feature type="region of interest" description="Disordered" evidence="1">
    <location>
        <begin position="1"/>
        <end position="24"/>
    </location>
</feature>
<name>A0A0B7F2T0_THACB</name>
<gene>
    <name evidence="4" type="ORF">RSOLAG1IB_00360</name>
</gene>
<sequence>MWDAHYIEEPEPAKPTTATPQKPGVSSVQVYKHAFARERLLDKARKAFELLSGLLIDDGFIYGDSPTTTDIILAAHILPLLYIPFPNSILSSELRKSYETLATHAGRILEISREEQPAPVLQTPTVRSSVSAVFNSWRKEKNAFTQEKEKEAVANSNFSAKYGKWVFGLVAGLGSVVYLLATGIVSIQNVEEDELEDVADVFDLEEEEEG</sequence>